<accession>A0ABV5SPD6</accession>
<feature type="region of interest" description="Disordered" evidence="2">
    <location>
        <begin position="277"/>
        <end position="306"/>
    </location>
</feature>
<feature type="domain" description="FHA" evidence="3">
    <location>
        <begin position="316"/>
        <end position="372"/>
    </location>
</feature>
<evidence type="ECO:0000313" key="5">
    <source>
        <dbReference type="Proteomes" id="UP001589667"/>
    </source>
</evidence>
<dbReference type="PROSITE" id="PS50006">
    <property type="entry name" value="FHA_DOMAIN"/>
    <property type="match status" value="1"/>
</dbReference>
<feature type="compositionally biased region" description="Low complexity" evidence="2">
    <location>
        <begin position="284"/>
        <end position="298"/>
    </location>
</feature>
<dbReference type="InterPro" id="IPR008984">
    <property type="entry name" value="SMAD_FHA_dom_sf"/>
</dbReference>
<dbReference type="Pfam" id="PF00498">
    <property type="entry name" value="FHA"/>
    <property type="match status" value="1"/>
</dbReference>
<evidence type="ECO:0000256" key="2">
    <source>
        <dbReference type="SAM" id="MobiDB-lite"/>
    </source>
</evidence>
<dbReference type="InterPro" id="IPR000253">
    <property type="entry name" value="FHA_dom"/>
</dbReference>
<dbReference type="Gene3D" id="2.60.200.20">
    <property type="match status" value="1"/>
</dbReference>
<keyword evidence="1" id="KW-0597">Phosphoprotein</keyword>
<reference evidence="4 5" key="1">
    <citation type="submission" date="2024-09" db="EMBL/GenBank/DDBJ databases">
        <authorList>
            <person name="Sun Q."/>
            <person name="Mori K."/>
        </authorList>
    </citation>
    <scope>NUCLEOTIDE SEQUENCE [LARGE SCALE GENOMIC DNA]</scope>
    <source>
        <strain evidence="4 5">JCM 14321</strain>
    </source>
</reference>
<comment type="caution">
    <text evidence="4">The sequence shown here is derived from an EMBL/GenBank/DDBJ whole genome shotgun (WGS) entry which is preliminary data.</text>
</comment>
<evidence type="ECO:0000313" key="4">
    <source>
        <dbReference type="EMBL" id="MFB9642208.1"/>
    </source>
</evidence>
<protein>
    <submittedName>
        <fullName evidence="4">FHA domain-containing protein</fullName>
    </submittedName>
</protein>
<gene>
    <name evidence="4" type="ORF">ACFFQV_07900</name>
</gene>
<sequence>MAEYRAEASGAVAAVRPGAALLVSGASAATVAAELWAVLAPDATTAVLERLTADGLGRTPDFALLTWQPAGEGLGGVRIIVRGAFEVVAGEVVVSGAAVSTWAERFVDDAERVEIAHADATGVASWLPIVDGVVAAAAVVVPGASPTGEAVAPKPMETSAPEPVAPAISGAAIPAAPAIPVAEADDAETLAVTEHTIAPIDEETIVGVTDFIRPPEATGVPPVAAPTAPNVVPAAAIVGDLDETIARPIGEGASAPFAPGDHDGMTVASADIRRLRAEREASRPASTPDAPATATDSPGVRVRMPDGSFEPLGHEIVLGRSPSVSKVSGGRLPRLVTIGHGDPDISRSHVRLALEGGTVVVTDLHSRNGTLVVAPGRAPVKLRAGEPTPVLIGTVVDLGGGWTIQVVGD</sequence>
<name>A0ABV5SPD6_9MICO</name>
<organism evidence="4 5">
    <name type="scientific">Agromyces lapidis</name>
    <dbReference type="NCBI Taxonomy" id="279574"/>
    <lineage>
        <taxon>Bacteria</taxon>
        <taxon>Bacillati</taxon>
        <taxon>Actinomycetota</taxon>
        <taxon>Actinomycetes</taxon>
        <taxon>Micrococcales</taxon>
        <taxon>Microbacteriaceae</taxon>
        <taxon>Agromyces</taxon>
    </lineage>
</organism>
<dbReference type="RefSeq" id="WP_157423959.1">
    <property type="nucleotide sequence ID" value="NZ_BAAANI010000001.1"/>
</dbReference>
<dbReference type="CDD" id="cd00060">
    <property type="entry name" value="FHA"/>
    <property type="match status" value="1"/>
</dbReference>
<evidence type="ECO:0000259" key="3">
    <source>
        <dbReference type="PROSITE" id="PS50006"/>
    </source>
</evidence>
<dbReference type="EMBL" id="JBHMBL010000001">
    <property type="protein sequence ID" value="MFB9642208.1"/>
    <property type="molecule type" value="Genomic_DNA"/>
</dbReference>
<dbReference type="SUPFAM" id="SSF49879">
    <property type="entry name" value="SMAD/FHA domain"/>
    <property type="match status" value="1"/>
</dbReference>
<evidence type="ECO:0000256" key="1">
    <source>
        <dbReference type="ARBA" id="ARBA00022553"/>
    </source>
</evidence>
<proteinExistence type="predicted"/>
<keyword evidence="5" id="KW-1185">Reference proteome</keyword>
<dbReference type="Proteomes" id="UP001589667">
    <property type="component" value="Unassembled WGS sequence"/>
</dbReference>